<dbReference type="InterPro" id="IPR019186">
    <property type="entry name" value="Nucleolar_protein_12"/>
</dbReference>
<sequence>MDNSSLLTRGYSIYKKKRGKKQVEEEIVFDKEKRKEFLTGFHKRKLERKKRAQEQLKKQEREQKIALRKAMRDERKQKLQEKMELTQSLYSEMNNDIGSDDGEEKTQTEKLNEEREYENDEKRVTVTIQEGISSEDEALPKDGYATPRVSPPPDVPIRPHKPKVRPPKKKKTKFRYKNTLEL</sequence>
<keyword evidence="4" id="KW-0539">Nucleus</keyword>
<dbReference type="eggNOG" id="KOG4709">
    <property type="taxonomic scope" value="Eukaryota"/>
</dbReference>
<dbReference type="JaponicusDB" id="SJAG_04767">
    <property type="gene designation" value="rrp17"/>
</dbReference>
<evidence type="ECO:0000313" key="6">
    <source>
        <dbReference type="EMBL" id="EEB09555.1"/>
    </source>
</evidence>
<gene>
    <name evidence="7" type="primary">rrp17</name>
    <name evidence="6" type="ORF">SJAG_04767</name>
</gene>
<dbReference type="GO" id="GO:0019843">
    <property type="term" value="F:rRNA binding"/>
    <property type="evidence" value="ECO:0000318"/>
    <property type="project" value="GO_Central"/>
</dbReference>
<dbReference type="PANTHER" id="PTHR14577">
    <property type="entry name" value="NUCLEOLAR PROTEIN 12"/>
    <property type="match status" value="1"/>
</dbReference>
<name>B6K7Q1_SCHJY</name>
<dbReference type="Proteomes" id="UP000001744">
    <property type="component" value="Unassembled WGS sequence"/>
</dbReference>
<feature type="compositionally biased region" description="Basic residues" evidence="5">
    <location>
        <begin position="158"/>
        <end position="176"/>
    </location>
</feature>
<dbReference type="OrthoDB" id="551633at2759"/>
<protein>
    <submittedName>
        <fullName evidence="6">rRNA processing protein Rrp17</fullName>
    </submittedName>
</protein>
<evidence type="ECO:0000256" key="5">
    <source>
        <dbReference type="SAM" id="MobiDB-lite"/>
    </source>
</evidence>
<dbReference type="OMA" id="EMNNDIG"/>
<keyword evidence="8" id="KW-1185">Reference proteome</keyword>
<evidence type="ECO:0000313" key="8">
    <source>
        <dbReference type="Proteomes" id="UP000001744"/>
    </source>
</evidence>
<dbReference type="Pfam" id="PF09805">
    <property type="entry name" value="Nop25"/>
    <property type="match status" value="1"/>
</dbReference>
<feature type="region of interest" description="Disordered" evidence="5">
    <location>
        <begin position="93"/>
        <end position="182"/>
    </location>
</feature>
<accession>B6K7Q1</accession>
<dbReference type="GeneID" id="7049353"/>
<dbReference type="STRING" id="402676.B6K7Q1"/>
<comment type="subcellular location">
    <subcellularLocation>
        <location evidence="1">Nucleus</location>
        <location evidence="1">Nucleolus</location>
    </subcellularLocation>
</comment>
<evidence type="ECO:0000256" key="4">
    <source>
        <dbReference type="ARBA" id="ARBA00023242"/>
    </source>
</evidence>
<dbReference type="PANTHER" id="PTHR14577:SF0">
    <property type="entry name" value="NUCLEOLAR PROTEIN 12"/>
    <property type="match status" value="1"/>
</dbReference>
<organism evidence="6 8">
    <name type="scientific">Schizosaccharomyces japonicus (strain yFS275 / FY16936)</name>
    <name type="common">Fission yeast</name>
    <dbReference type="NCBI Taxonomy" id="402676"/>
    <lineage>
        <taxon>Eukaryota</taxon>
        <taxon>Fungi</taxon>
        <taxon>Dikarya</taxon>
        <taxon>Ascomycota</taxon>
        <taxon>Taphrinomycotina</taxon>
        <taxon>Schizosaccharomycetes</taxon>
        <taxon>Schizosaccharomycetales</taxon>
        <taxon>Schizosaccharomycetaceae</taxon>
        <taxon>Schizosaccharomyces</taxon>
    </lineage>
</organism>
<evidence type="ECO:0000256" key="2">
    <source>
        <dbReference type="ARBA" id="ARBA00007175"/>
    </source>
</evidence>
<evidence type="ECO:0000256" key="1">
    <source>
        <dbReference type="ARBA" id="ARBA00004604"/>
    </source>
</evidence>
<feature type="compositionally biased region" description="Basic and acidic residues" evidence="5">
    <location>
        <begin position="104"/>
        <end position="124"/>
    </location>
</feature>
<evidence type="ECO:0000256" key="3">
    <source>
        <dbReference type="ARBA" id="ARBA00023054"/>
    </source>
</evidence>
<reference evidence="6 8" key="1">
    <citation type="journal article" date="2011" name="Science">
        <title>Comparative functional genomics of the fission yeasts.</title>
        <authorList>
            <person name="Rhind N."/>
            <person name="Chen Z."/>
            <person name="Yassour M."/>
            <person name="Thompson D.A."/>
            <person name="Haas B.J."/>
            <person name="Habib N."/>
            <person name="Wapinski I."/>
            <person name="Roy S."/>
            <person name="Lin M.F."/>
            <person name="Heiman D.I."/>
            <person name="Young S.K."/>
            <person name="Furuya K."/>
            <person name="Guo Y."/>
            <person name="Pidoux A."/>
            <person name="Chen H.M."/>
            <person name="Robbertse B."/>
            <person name="Goldberg J.M."/>
            <person name="Aoki K."/>
            <person name="Bayne E.H."/>
            <person name="Berlin A.M."/>
            <person name="Desjardins C.A."/>
            <person name="Dobbs E."/>
            <person name="Dukaj L."/>
            <person name="Fan L."/>
            <person name="FitzGerald M.G."/>
            <person name="French C."/>
            <person name="Gujja S."/>
            <person name="Hansen K."/>
            <person name="Keifenheim D."/>
            <person name="Levin J.Z."/>
            <person name="Mosher R.A."/>
            <person name="Mueller C.A."/>
            <person name="Pfiffner J."/>
            <person name="Priest M."/>
            <person name="Russ C."/>
            <person name="Smialowska A."/>
            <person name="Swoboda P."/>
            <person name="Sykes S.M."/>
            <person name="Vaughn M."/>
            <person name="Vengrova S."/>
            <person name="Yoder R."/>
            <person name="Zeng Q."/>
            <person name="Allshire R."/>
            <person name="Baulcombe D."/>
            <person name="Birren B.W."/>
            <person name="Brown W."/>
            <person name="Ekwall K."/>
            <person name="Kellis M."/>
            <person name="Leatherwood J."/>
            <person name="Levin H."/>
            <person name="Margalit H."/>
            <person name="Martienssen R."/>
            <person name="Nieduszynski C.A."/>
            <person name="Spatafora J.W."/>
            <person name="Friedman N."/>
            <person name="Dalgaard J.Z."/>
            <person name="Baumann P."/>
            <person name="Niki H."/>
            <person name="Regev A."/>
            <person name="Nusbaum C."/>
        </authorList>
    </citation>
    <scope>NUCLEOTIDE SEQUENCE [LARGE SCALE GENOMIC DNA]</scope>
    <source>
        <strain evidence="8">yFS275 / FY16936</strain>
    </source>
</reference>
<comment type="similarity">
    <text evidence="2">Belongs to the RRP17 family.</text>
</comment>
<dbReference type="RefSeq" id="XP_002175848.1">
    <property type="nucleotide sequence ID" value="XM_002175812.2"/>
</dbReference>
<dbReference type="HOGENOM" id="CLU_067149_1_1_1"/>
<dbReference type="VEuPathDB" id="FungiDB:SJAG_04767"/>
<dbReference type="AlphaFoldDB" id="B6K7Q1"/>
<dbReference type="EMBL" id="KE651168">
    <property type="protein sequence ID" value="EEB09555.1"/>
    <property type="molecule type" value="Genomic_DNA"/>
</dbReference>
<proteinExistence type="inferred from homology"/>
<dbReference type="GO" id="GO:0005730">
    <property type="term" value="C:nucleolus"/>
    <property type="evidence" value="ECO:0000318"/>
    <property type="project" value="GO_Central"/>
</dbReference>
<keyword evidence="3" id="KW-0175">Coiled coil</keyword>
<evidence type="ECO:0000313" key="7">
    <source>
        <dbReference type="JaponicusDB" id="SJAG_04767"/>
    </source>
</evidence>